<protein>
    <recommendedName>
        <fullName evidence="2">DUF6534 domain-containing protein</fullName>
    </recommendedName>
</protein>
<evidence type="ECO:0000256" key="1">
    <source>
        <dbReference type="SAM" id="Phobius"/>
    </source>
</evidence>
<dbReference type="OrthoDB" id="2535105at2759"/>
<feature type="transmembrane region" description="Helical" evidence="1">
    <location>
        <begin position="20"/>
        <end position="41"/>
    </location>
</feature>
<keyword evidence="1" id="KW-1133">Transmembrane helix</keyword>
<proteinExistence type="predicted"/>
<keyword evidence="1" id="KW-0812">Transmembrane</keyword>
<keyword evidence="4" id="KW-1185">Reference proteome</keyword>
<feature type="domain" description="DUF6534" evidence="2">
    <location>
        <begin position="176"/>
        <end position="263"/>
    </location>
</feature>
<keyword evidence="1" id="KW-0472">Membrane</keyword>
<comment type="caution">
    <text evidence="3">The sequence shown here is derived from an EMBL/GenBank/DDBJ whole genome shotgun (WGS) entry which is preliminary data.</text>
</comment>
<dbReference type="PANTHER" id="PTHR40465:SF1">
    <property type="entry name" value="DUF6534 DOMAIN-CONTAINING PROTEIN"/>
    <property type="match status" value="1"/>
</dbReference>
<dbReference type="Pfam" id="PF20152">
    <property type="entry name" value="DUF6534"/>
    <property type="match status" value="1"/>
</dbReference>
<reference evidence="3" key="1">
    <citation type="submission" date="2020-11" db="EMBL/GenBank/DDBJ databases">
        <authorList>
            <consortium name="DOE Joint Genome Institute"/>
            <person name="Ahrendt S."/>
            <person name="Riley R."/>
            <person name="Andreopoulos W."/>
            <person name="Labutti K."/>
            <person name="Pangilinan J."/>
            <person name="Ruiz-Duenas F.J."/>
            <person name="Barrasa J.M."/>
            <person name="Sanchez-Garcia M."/>
            <person name="Camarero S."/>
            <person name="Miyauchi S."/>
            <person name="Serrano A."/>
            <person name="Linde D."/>
            <person name="Babiker R."/>
            <person name="Drula E."/>
            <person name="Ayuso-Fernandez I."/>
            <person name="Pacheco R."/>
            <person name="Padilla G."/>
            <person name="Ferreira P."/>
            <person name="Barriuso J."/>
            <person name="Kellner H."/>
            <person name="Castanera R."/>
            <person name="Alfaro M."/>
            <person name="Ramirez L."/>
            <person name="Pisabarro A.G."/>
            <person name="Kuo A."/>
            <person name="Tritt A."/>
            <person name="Lipzen A."/>
            <person name="He G."/>
            <person name="Yan M."/>
            <person name="Ng V."/>
            <person name="Cullen D."/>
            <person name="Martin F."/>
            <person name="Rosso M.-N."/>
            <person name="Henrissat B."/>
            <person name="Hibbett D."/>
            <person name="Martinez A.T."/>
            <person name="Grigoriev I.V."/>
        </authorList>
    </citation>
    <scope>NUCLEOTIDE SEQUENCE</scope>
    <source>
        <strain evidence="3">CIRM-BRFM 674</strain>
    </source>
</reference>
<feature type="transmembrane region" description="Helical" evidence="1">
    <location>
        <begin position="53"/>
        <end position="74"/>
    </location>
</feature>
<sequence length="337" mass="36952">MALPVGANGIEITTIAGPPFIVLITSWGLFGVLSLQVYLYSQAFPNDRLILKALVYGVYLLETVQTFLLTQTGWAMLVQGFGNVEAIDEVGTTYLSVSFIGGLVELLVQLFYAWRIVVISRKRIIPVLIVIISLTAFAGALIMTINTKRFGKFSELVAGTKSLAAKAVGIWGGASSLCDVIIAICMCYYLRKNKGFASQTQALVSRLVRMTIETGVLTASISIVTVVLYYSPGVKNFVYPMVPQSVQGKLYSTTMLAVLNSRMVTNMATESTAWRDNELVFATLPPRRDVDTLRLHLSSMAPFPNNKNGFKDSNATIISIRKDVYTVSSDERTLEEV</sequence>
<dbReference type="InterPro" id="IPR045339">
    <property type="entry name" value="DUF6534"/>
</dbReference>
<evidence type="ECO:0000313" key="4">
    <source>
        <dbReference type="Proteomes" id="UP000807469"/>
    </source>
</evidence>
<dbReference type="Proteomes" id="UP000807469">
    <property type="component" value="Unassembled WGS sequence"/>
</dbReference>
<gene>
    <name evidence="3" type="ORF">BDN70DRAFT_874135</name>
</gene>
<evidence type="ECO:0000313" key="3">
    <source>
        <dbReference type="EMBL" id="KAF9483259.1"/>
    </source>
</evidence>
<name>A0A9P5Z8X9_9AGAR</name>
<dbReference type="AlphaFoldDB" id="A0A9P5Z8X9"/>
<feature type="transmembrane region" description="Helical" evidence="1">
    <location>
        <begin position="124"/>
        <end position="145"/>
    </location>
</feature>
<evidence type="ECO:0000259" key="2">
    <source>
        <dbReference type="Pfam" id="PF20152"/>
    </source>
</evidence>
<feature type="transmembrane region" description="Helical" evidence="1">
    <location>
        <begin position="165"/>
        <end position="190"/>
    </location>
</feature>
<feature type="transmembrane region" description="Helical" evidence="1">
    <location>
        <begin position="211"/>
        <end position="231"/>
    </location>
</feature>
<accession>A0A9P5Z8X9</accession>
<dbReference type="EMBL" id="MU155156">
    <property type="protein sequence ID" value="KAF9483259.1"/>
    <property type="molecule type" value="Genomic_DNA"/>
</dbReference>
<feature type="transmembrane region" description="Helical" evidence="1">
    <location>
        <begin position="94"/>
        <end position="112"/>
    </location>
</feature>
<dbReference type="PANTHER" id="PTHR40465">
    <property type="entry name" value="CHROMOSOME 1, WHOLE GENOME SHOTGUN SEQUENCE"/>
    <property type="match status" value="1"/>
</dbReference>
<organism evidence="3 4">
    <name type="scientific">Pholiota conissans</name>
    <dbReference type="NCBI Taxonomy" id="109636"/>
    <lineage>
        <taxon>Eukaryota</taxon>
        <taxon>Fungi</taxon>
        <taxon>Dikarya</taxon>
        <taxon>Basidiomycota</taxon>
        <taxon>Agaricomycotina</taxon>
        <taxon>Agaricomycetes</taxon>
        <taxon>Agaricomycetidae</taxon>
        <taxon>Agaricales</taxon>
        <taxon>Agaricineae</taxon>
        <taxon>Strophariaceae</taxon>
        <taxon>Pholiota</taxon>
    </lineage>
</organism>